<dbReference type="EMBL" id="RQER01000008">
    <property type="protein sequence ID" value="TGJ99851.1"/>
    <property type="molecule type" value="Genomic_DNA"/>
</dbReference>
<dbReference type="AlphaFoldDB" id="A0A5R2AT77"/>
<dbReference type="RefSeq" id="WP_135698357.1">
    <property type="nucleotide sequence ID" value="NZ_RQER01000008.1"/>
</dbReference>
<proteinExistence type="predicted"/>
<sequence>MSDLKEEETRRSSNPEEGAILVTYAAPPEFAVVDYLQKVLPCTSLSERNIDVPVITGHPLFQEGISDKGNDRLFPKIGVEWVQDTFQNYVGLNEREFKSNKDFIDYLDEIKKLPDTRRMPSNRFIEAFARQKFLQEFSNTVSSEVIICGFASGGPVGRKLSQWMFEAVSSLLLPMTHDLPHLWPGIGVMLPEAAVTNLETKDFGAPMWGFEIGIRITQTRSIFRTKPSFLFPDINRFDVHLKNSRTRLEGEFGLKDYH</sequence>
<name>A0A5R2AT77_9LEPT</name>
<comment type="caution">
    <text evidence="1">The sequence shown here is derived from an EMBL/GenBank/DDBJ whole genome shotgun (WGS) entry which is preliminary data.</text>
</comment>
<accession>A0A5R2AT77</accession>
<evidence type="ECO:0000313" key="1">
    <source>
        <dbReference type="EMBL" id="TGJ99851.1"/>
    </source>
</evidence>
<evidence type="ECO:0000313" key="2">
    <source>
        <dbReference type="Proteomes" id="UP000297946"/>
    </source>
</evidence>
<dbReference type="Proteomes" id="UP000297946">
    <property type="component" value="Unassembled WGS sequence"/>
</dbReference>
<organism evidence="1 2">
    <name type="scientific">Leptospira langatensis</name>
    <dbReference type="NCBI Taxonomy" id="2484983"/>
    <lineage>
        <taxon>Bacteria</taxon>
        <taxon>Pseudomonadati</taxon>
        <taxon>Spirochaetota</taxon>
        <taxon>Spirochaetia</taxon>
        <taxon>Leptospirales</taxon>
        <taxon>Leptospiraceae</taxon>
        <taxon>Leptospira</taxon>
    </lineage>
</organism>
<protein>
    <submittedName>
        <fullName evidence="1">Uncharacterized protein</fullName>
    </submittedName>
</protein>
<reference evidence="1 2" key="1">
    <citation type="journal article" date="2019" name="PLoS Negl. Trop. Dis.">
        <title>Revisiting the worldwide diversity of Leptospira species in the environment.</title>
        <authorList>
            <person name="Vincent A.T."/>
            <person name="Schiettekatte O."/>
            <person name="Bourhy P."/>
            <person name="Veyrier F.J."/>
            <person name="Picardeau M."/>
        </authorList>
    </citation>
    <scope>NUCLEOTIDE SEQUENCE [LARGE SCALE GENOMIC DNA]</scope>
    <source>
        <strain evidence="1 2">SSW18</strain>
    </source>
</reference>
<gene>
    <name evidence="1" type="ORF">EHO57_13910</name>
</gene>